<evidence type="ECO:0000256" key="5">
    <source>
        <dbReference type="RuleBase" id="RU003690"/>
    </source>
</evidence>
<dbReference type="PANTHER" id="PTHR10353:SF209">
    <property type="entry name" value="GALACTOLIPID GALACTOSYLTRANSFERASE SFR2, CHLOROPLASTIC"/>
    <property type="match status" value="1"/>
</dbReference>
<keyword evidence="2" id="KW-0378">Hydrolase</keyword>
<dbReference type="GO" id="GO:0008422">
    <property type="term" value="F:beta-glucosidase activity"/>
    <property type="evidence" value="ECO:0007669"/>
    <property type="project" value="TreeGrafter"/>
</dbReference>
<evidence type="ECO:0000256" key="2">
    <source>
        <dbReference type="ARBA" id="ARBA00022801"/>
    </source>
</evidence>
<keyword evidence="3" id="KW-0326">Glycosidase</keyword>
<dbReference type="Gene3D" id="3.20.20.80">
    <property type="entry name" value="Glycosidases"/>
    <property type="match status" value="1"/>
</dbReference>
<dbReference type="Proteomes" id="UP000230859">
    <property type="component" value="Unassembled WGS sequence"/>
</dbReference>
<dbReference type="AlphaFoldDB" id="A0A2H0LMK6"/>
<protein>
    <recommendedName>
        <fullName evidence="8">Beta-glucosidase</fullName>
    </recommendedName>
</protein>
<evidence type="ECO:0000256" key="4">
    <source>
        <dbReference type="PROSITE-ProRule" id="PRU10055"/>
    </source>
</evidence>
<dbReference type="PRINTS" id="PR00131">
    <property type="entry name" value="GLHYDRLASE1"/>
</dbReference>
<name>A0A2H0LMK6_9BACT</name>
<evidence type="ECO:0000256" key="1">
    <source>
        <dbReference type="ARBA" id="ARBA00010838"/>
    </source>
</evidence>
<comment type="caution">
    <text evidence="6">The sequence shown here is derived from an EMBL/GenBank/DDBJ whole genome shotgun (WGS) entry which is preliminary data.</text>
</comment>
<accession>A0A2H0LMK6</accession>
<dbReference type="GO" id="GO:0005975">
    <property type="term" value="P:carbohydrate metabolic process"/>
    <property type="evidence" value="ECO:0007669"/>
    <property type="project" value="InterPro"/>
</dbReference>
<proteinExistence type="inferred from homology"/>
<sequence length="423" mass="49748">MNSMKFPSDFLWGAATSAHQVEGNNQLNDWWQWEQAGKTKNVSGAACDHYVRFQEDFDIAKVLNHKAHRFSIEWSRIEPEEGKFNQEAIQHYQEVVRALQARNLEPVITLHHFTNPIWFSSKGGWKQKQAVYFFNRFVTEVVTALAPLGVRYWITINEPMVYLYQGFVIGVWPPGEKSIVSAFRAFRSLLRAHVEAYKTIHQIYQPLNKHPLVGLAKHMLIFSPCRPQSWQDRFVTWMRNFLFNHSLSDAFLIGRMIPFPWVFSKRYLDFWGLNYYTRDFIHFKPSFSRELFGEVCTQTHHRETGERNMMGWEIYPAGLYDCLMALSKFKLPILITENGICTDDDHQRERFIQTHLFMVARAVMEGASVIGYLHWSLLDNFEWHWGFGPRFGLVAVDYQTQKRRIKLSGQMLSRICETGQIEN</sequence>
<feature type="active site" description="Nucleophile" evidence="4">
    <location>
        <position position="337"/>
    </location>
</feature>
<dbReference type="SUPFAM" id="SSF51445">
    <property type="entry name" value="(Trans)glycosidases"/>
    <property type="match status" value="1"/>
</dbReference>
<dbReference type="InterPro" id="IPR018120">
    <property type="entry name" value="Glyco_hydro_1_AS"/>
</dbReference>
<reference evidence="6 7" key="1">
    <citation type="submission" date="2017-09" db="EMBL/GenBank/DDBJ databases">
        <title>Depth-based differentiation of microbial function through sediment-hosted aquifers and enrichment of novel symbionts in the deep terrestrial subsurface.</title>
        <authorList>
            <person name="Probst A.J."/>
            <person name="Ladd B."/>
            <person name="Jarett J.K."/>
            <person name="Geller-Mcgrath D.E."/>
            <person name="Sieber C.M."/>
            <person name="Emerson J.B."/>
            <person name="Anantharaman K."/>
            <person name="Thomas B.C."/>
            <person name="Malmstrom R."/>
            <person name="Stieglmeier M."/>
            <person name="Klingl A."/>
            <person name="Woyke T."/>
            <person name="Ryan C.M."/>
            <person name="Banfield J.F."/>
        </authorList>
    </citation>
    <scope>NUCLEOTIDE SEQUENCE [LARGE SCALE GENOMIC DNA]</scope>
    <source>
        <strain evidence="6">CG11_big_fil_rev_8_21_14_0_20_45_26</strain>
    </source>
</reference>
<evidence type="ECO:0000313" key="6">
    <source>
        <dbReference type="EMBL" id="PIQ85566.1"/>
    </source>
</evidence>
<comment type="similarity">
    <text evidence="1 5">Belongs to the glycosyl hydrolase 1 family.</text>
</comment>
<evidence type="ECO:0008006" key="8">
    <source>
        <dbReference type="Google" id="ProtNLM"/>
    </source>
</evidence>
<dbReference type="InterPro" id="IPR001360">
    <property type="entry name" value="Glyco_hydro_1"/>
</dbReference>
<evidence type="ECO:0000256" key="3">
    <source>
        <dbReference type="ARBA" id="ARBA00023295"/>
    </source>
</evidence>
<dbReference type="Pfam" id="PF00232">
    <property type="entry name" value="Glyco_hydro_1"/>
    <property type="match status" value="2"/>
</dbReference>
<dbReference type="PANTHER" id="PTHR10353">
    <property type="entry name" value="GLYCOSYL HYDROLASE"/>
    <property type="match status" value="1"/>
</dbReference>
<dbReference type="InterPro" id="IPR017853">
    <property type="entry name" value="GH"/>
</dbReference>
<evidence type="ECO:0000313" key="7">
    <source>
        <dbReference type="Proteomes" id="UP000230859"/>
    </source>
</evidence>
<gene>
    <name evidence="6" type="ORF">COV74_08740</name>
</gene>
<dbReference type="PROSITE" id="PS00572">
    <property type="entry name" value="GLYCOSYL_HYDROL_F1_1"/>
    <property type="match status" value="1"/>
</dbReference>
<dbReference type="EMBL" id="PCVY01000065">
    <property type="protein sequence ID" value="PIQ85566.1"/>
    <property type="molecule type" value="Genomic_DNA"/>
</dbReference>
<organism evidence="6 7">
    <name type="scientific">Candidatus Abzuiibacterium crystallinum</name>
    <dbReference type="NCBI Taxonomy" id="1974748"/>
    <lineage>
        <taxon>Bacteria</taxon>
        <taxon>Pseudomonadati</taxon>
        <taxon>Candidatus Omnitrophota</taxon>
        <taxon>Candidatus Abzuiibacterium</taxon>
    </lineage>
</organism>